<keyword evidence="6 9" id="KW-1133">Transmembrane helix</keyword>
<organism evidence="11 14">
    <name type="scientific">Acinetobacter wanghuae</name>
    <dbReference type="NCBI Taxonomy" id="2662362"/>
    <lineage>
        <taxon>Bacteria</taxon>
        <taxon>Pseudomonadati</taxon>
        <taxon>Pseudomonadota</taxon>
        <taxon>Gammaproteobacteria</taxon>
        <taxon>Moraxellales</taxon>
        <taxon>Moraxellaceae</taxon>
        <taxon>Acinetobacter</taxon>
    </lineage>
</organism>
<dbReference type="GO" id="GO:0042158">
    <property type="term" value="P:lipoprotein biosynthetic process"/>
    <property type="evidence" value="ECO:0007669"/>
    <property type="project" value="UniProtKB-UniRule"/>
</dbReference>
<dbReference type="Proteomes" id="UP000480556">
    <property type="component" value="Unassembled WGS sequence"/>
</dbReference>
<comment type="pathway">
    <text evidence="9">Protein modification; lipoprotein biosynthesis (N-acyl transfer).</text>
</comment>
<dbReference type="Proteomes" id="UP000327478">
    <property type="component" value="Chromosome"/>
</dbReference>
<dbReference type="InterPro" id="IPR036526">
    <property type="entry name" value="C-N_Hydrolase_sf"/>
</dbReference>
<evidence type="ECO:0000256" key="8">
    <source>
        <dbReference type="ARBA" id="ARBA00023315"/>
    </source>
</evidence>
<sequence>MRAYFDKLLNPAQGQKPVALIYPLLIALFAGAVFSFSLAPYHYWWLAILSPALLYACLRQRSPKQAFAIGLAYGIGLWFVGAFWLYTSIHVYGDTNAFLSVLMILIMAVIMGLFSAVQTFVYRRFFPETPLTFAPLWVLFEWAKTWVFTGFPWLFAGYAFTERFLDGYAPLFGVFGVSFVVIVLACALVEVLNKRIFWLIPSAVLVLGAWGAAQFEFVEQKSEKPLRVSLIQGNIPQDLKWLTEYQMKTLFIYANLSKTEWGRDLIVWPESSIPMFQTDIQPFLDTMRVQAKKSGTAWVTGIPYWDQQESKATGQAMFYNSIMASGDESSGLYKKQRLVPFGEYIPLSGLLRWVLPALQNDPSMSGFSRGDSDQKPLNVKNHALGSAICYEVAYPNLTRRNASQSDFLVTVSNDAWFTGTAGPLQHLQMVQMRAKENGRWFIRATNTGVTAFIDHHGHIVKQAPMDKEAVLRGELPAMQGQTLYMRLSDWPVLIVSVLLLLLGWRFRPRKVNVAFKSRR</sequence>
<name>A0A5Q0P0V5_9GAMM</name>
<dbReference type="HAMAP" id="MF_01148">
    <property type="entry name" value="Lnt"/>
    <property type="match status" value="1"/>
</dbReference>
<comment type="subcellular location">
    <subcellularLocation>
        <location evidence="1 9">Cell membrane</location>
        <topology evidence="1 9">Multi-pass membrane protein</topology>
    </subcellularLocation>
</comment>
<comment type="function">
    <text evidence="9">Catalyzes the phospholipid dependent N-acylation of the N-terminal cysteine of apolipoprotein, the last step in lipoprotein maturation.</text>
</comment>
<dbReference type="PANTHER" id="PTHR38686:SF1">
    <property type="entry name" value="APOLIPOPROTEIN N-ACYLTRANSFERASE"/>
    <property type="match status" value="1"/>
</dbReference>
<feature type="domain" description="CN hydrolase" evidence="10">
    <location>
        <begin position="231"/>
        <end position="477"/>
    </location>
</feature>
<proteinExistence type="inferred from homology"/>
<dbReference type="EC" id="2.3.1.269" evidence="9"/>
<comment type="similarity">
    <text evidence="2 9">Belongs to the CN hydrolase family. Apolipoprotein N-acyltransferase subfamily.</text>
</comment>
<dbReference type="Pfam" id="PF20154">
    <property type="entry name" value="LNT_N"/>
    <property type="match status" value="1"/>
</dbReference>
<dbReference type="RefSeq" id="WP_153370491.1">
    <property type="nucleotide sequence ID" value="NZ_CP045650.1"/>
</dbReference>
<keyword evidence="8 9" id="KW-0012">Acyltransferase</keyword>
<dbReference type="EMBL" id="WITK01000001">
    <property type="protein sequence ID" value="MQW91021.1"/>
    <property type="molecule type" value="Genomic_DNA"/>
</dbReference>
<feature type="transmembrane region" description="Helical" evidence="9">
    <location>
        <begin position="167"/>
        <end position="189"/>
    </location>
</feature>
<keyword evidence="13" id="KW-1185">Reference proteome</keyword>
<feature type="transmembrane region" description="Helical" evidence="9">
    <location>
        <begin position="196"/>
        <end position="213"/>
    </location>
</feature>
<comment type="catalytic activity">
    <reaction evidence="9">
        <text>N-terminal S-1,2-diacyl-sn-glyceryl-L-cysteinyl-[lipoprotein] + a glycerophospholipid = N-acyl-S-1,2-diacyl-sn-glyceryl-L-cysteinyl-[lipoprotein] + a 2-acyl-sn-glycero-3-phospholipid + H(+)</text>
        <dbReference type="Rhea" id="RHEA:48228"/>
        <dbReference type="Rhea" id="RHEA-COMP:14681"/>
        <dbReference type="Rhea" id="RHEA-COMP:14684"/>
        <dbReference type="ChEBI" id="CHEBI:15378"/>
        <dbReference type="ChEBI" id="CHEBI:136912"/>
        <dbReference type="ChEBI" id="CHEBI:140656"/>
        <dbReference type="ChEBI" id="CHEBI:140657"/>
        <dbReference type="ChEBI" id="CHEBI:140660"/>
        <dbReference type="EC" id="2.3.1.269"/>
    </reaction>
</comment>
<keyword evidence="7 9" id="KW-0472">Membrane</keyword>
<keyword evidence="3 9" id="KW-1003">Cell membrane</keyword>
<evidence type="ECO:0000313" key="14">
    <source>
        <dbReference type="Proteomes" id="UP000480556"/>
    </source>
</evidence>
<dbReference type="PROSITE" id="PS50263">
    <property type="entry name" value="CN_HYDROLASE"/>
    <property type="match status" value="1"/>
</dbReference>
<dbReference type="Gene3D" id="3.60.110.10">
    <property type="entry name" value="Carbon-nitrogen hydrolase"/>
    <property type="match status" value="1"/>
</dbReference>
<reference evidence="13 14" key="1">
    <citation type="submission" date="2019-10" db="EMBL/GenBank/DDBJ databases">
        <authorList>
            <person name="Dong K."/>
        </authorList>
    </citation>
    <scope>NUCLEOTIDE SEQUENCE [LARGE SCALE GENOMIC DNA]</scope>
    <source>
        <strain evidence="12">Dk386</strain>
        <strain evidence="13">dk386</strain>
        <strain evidence="11">Dk771</strain>
        <strain evidence="14">dk771</strain>
    </source>
</reference>
<evidence type="ECO:0000256" key="1">
    <source>
        <dbReference type="ARBA" id="ARBA00004651"/>
    </source>
</evidence>
<evidence type="ECO:0000313" key="12">
    <source>
        <dbReference type="EMBL" id="QGA10153.1"/>
    </source>
</evidence>
<dbReference type="GO" id="GO:0005886">
    <property type="term" value="C:plasma membrane"/>
    <property type="evidence" value="ECO:0007669"/>
    <property type="project" value="UniProtKB-SubCell"/>
</dbReference>
<dbReference type="GO" id="GO:0016410">
    <property type="term" value="F:N-acyltransferase activity"/>
    <property type="evidence" value="ECO:0007669"/>
    <property type="project" value="UniProtKB-UniRule"/>
</dbReference>
<dbReference type="PANTHER" id="PTHR38686">
    <property type="entry name" value="APOLIPOPROTEIN N-ACYLTRANSFERASE"/>
    <property type="match status" value="1"/>
</dbReference>
<evidence type="ECO:0000256" key="4">
    <source>
        <dbReference type="ARBA" id="ARBA00022679"/>
    </source>
</evidence>
<dbReference type="InterPro" id="IPR045378">
    <property type="entry name" value="LNT_N"/>
</dbReference>
<dbReference type="SUPFAM" id="SSF56317">
    <property type="entry name" value="Carbon-nitrogen hydrolase"/>
    <property type="match status" value="1"/>
</dbReference>
<feature type="transmembrane region" description="Helical" evidence="9">
    <location>
        <begin position="490"/>
        <end position="506"/>
    </location>
</feature>
<feature type="transmembrane region" description="Helical" evidence="9">
    <location>
        <begin position="134"/>
        <end position="155"/>
    </location>
</feature>
<dbReference type="InterPro" id="IPR004563">
    <property type="entry name" value="Apolipo_AcylTrfase"/>
</dbReference>
<evidence type="ECO:0000256" key="9">
    <source>
        <dbReference type="HAMAP-Rule" id="MF_01148"/>
    </source>
</evidence>
<feature type="transmembrane region" description="Helical" evidence="9">
    <location>
        <begin position="42"/>
        <end position="58"/>
    </location>
</feature>
<dbReference type="InterPro" id="IPR003010">
    <property type="entry name" value="C-N_Hydrolase"/>
</dbReference>
<evidence type="ECO:0000256" key="7">
    <source>
        <dbReference type="ARBA" id="ARBA00023136"/>
    </source>
</evidence>
<evidence type="ECO:0000313" key="13">
    <source>
        <dbReference type="Proteomes" id="UP000327478"/>
    </source>
</evidence>
<evidence type="ECO:0000313" key="11">
    <source>
        <dbReference type="EMBL" id="MQW91021.1"/>
    </source>
</evidence>
<dbReference type="NCBIfam" id="TIGR00546">
    <property type="entry name" value="lnt"/>
    <property type="match status" value="1"/>
</dbReference>
<feature type="transmembrane region" description="Helical" evidence="9">
    <location>
        <begin position="98"/>
        <end position="122"/>
    </location>
</feature>
<evidence type="ECO:0000259" key="10">
    <source>
        <dbReference type="PROSITE" id="PS50263"/>
    </source>
</evidence>
<feature type="transmembrane region" description="Helical" evidence="9">
    <location>
        <begin position="20"/>
        <end position="36"/>
    </location>
</feature>
<keyword evidence="5 9" id="KW-0812">Transmembrane</keyword>
<dbReference type="AlphaFoldDB" id="A0A5Q0P0V5"/>
<dbReference type="EMBL" id="CP045650">
    <property type="protein sequence ID" value="QGA10153.1"/>
    <property type="molecule type" value="Genomic_DNA"/>
</dbReference>
<evidence type="ECO:0000256" key="6">
    <source>
        <dbReference type="ARBA" id="ARBA00022989"/>
    </source>
</evidence>
<feature type="transmembrane region" description="Helical" evidence="9">
    <location>
        <begin position="65"/>
        <end position="86"/>
    </location>
</feature>
<evidence type="ECO:0000256" key="5">
    <source>
        <dbReference type="ARBA" id="ARBA00022692"/>
    </source>
</evidence>
<evidence type="ECO:0000256" key="2">
    <source>
        <dbReference type="ARBA" id="ARBA00010065"/>
    </source>
</evidence>
<evidence type="ECO:0000256" key="3">
    <source>
        <dbReference type="ARBA" id="ARBA00022475"/>
    </source>
</evidence>
<keyword evidence="4 9" id="KW-0808">Transferase</keyword>
<protein>
    <recommendedName>
        <fullName evidence="9">Apolipoprotein N-acyltransferase</fullName>
        <shortName evidence="9">ALP N-acyltransferase</shortName>
        <ecNumber evidence="9">2.3.1.269</ecNumber>
    </recommendedName>
</protein>
<dbReference type="CDD" id="cd07571">
    <property type="entry name" value="ALP_N-acyl_transferase"/>
    <property type="match status" value="1"/>
</dbReference>
<gene>
    <name evidence="9 11" type="primary">lnt</name>
    <name evidence="12" type="ORF">GFH30_01525</name>
    <name evidence="11" type="ORF">GHJ48_01180</name>
</gene>
<dbReference type="Pfam" id="PF00795">
    <property type="entry name" value="CN_hydrolase"/>
    <property type="match status" value="1"/>
</dbReference>
<accession>A0A5Q0P0V5</accession>